<dbReference type="PRINTS" id="PR00702">
    <property type="entry name" value="ACRIFLAVINRP"/>
</dbReference>
<comment type="subcellular location">
    <subcellularLocation>
        <location evidence="1">Cell membrane</location>
        <topology evidence="1">Multi-pass membrane protein</topology>
    </subcellularLocation>
</comment>
<keyword evidence="6 7" id="KW-0472">Membrane</keyword>
<reference evidence="9 10" key="1">
    <citation type="submission" date="2021-01" db="EMBL/GenBank/DDBJ databases">
        <title>Whole genome shotgun sequence of Plantactinospora mayteni NBRC 109088.</title>
        <authorList>
            <person name="Komaki H."/>
            <person name="Tamura T."/>
        </authorList>
    </citation>
    <scope>NUCLEOTIDE SEQUENCE [LARGE SCALE GENOMIC DNA]</scope>
    <source>
        <strain evidence="9 10">NBRC 109088</strain>
    </source>
</reference>
<dbReference type="InterPro" id="IPR000731">
    <property type="entry name" value="SSD"/>
</dbReference>
<gene>
    <name evidence="9" type="ORF">Pma05_36950</name>
</gene>
<evidence type="ECO:0000313" key="9">
    <source>
        <dbReference type="EMBL" id="GIG97122.1"/>
    </source>
</evidence>
<evidence type="ECO:0000256" key="1">
    <source>
        <dbReference type="ARBA" id="ARBA00004651"/>
    </source>
</evidence>
<feature type="domain" description="SSD" evidence="8">
    <location>
        <begin position="204"/>
        <end position="328"/>
    </location>
</feature>
<feature type="transmembrane region" description="Helical" evidence="7">
    <location>
        <begin position="271"/>
        <end position="297"/>
    </location>
</feature>
<dbReference type="PANTHER" id="PTHR33406">
    <property type="entry name" value="MEMBRANE PROTEIN MJ1562-RELATED"/>
    <property type="match status" value="1"/>
</dbReference>
<dbReference type="Gene3D" id="1.20.1640.10">
    <property type="entry name" value="Multidrug efflux transporter AcrB transmembrane domain"/>
    <property type="match status" value="2"/>
</dbReference>
<keyword evidence="3" id="KW-1003">Cell membrane</keyword>
<feature type="transmembrane region" description="Helical" evidence="7">
    <location>
        <begin position="232"/>
        <end position="250"/>
    </location>
</feature>
<feature type="transmembrane region" description="Helical" evidence="7">
    <location>
        <begin position="553"/>
        <end position="573"/>
    </location>
</feature>
<keyword evidence="4 7" id="KW-0812">Transmembrane</keyword>
<feature type="transmembrane region" description="Helical" evidence="7">
    <location>
        <begin position="522"/>
        <end position="541"/>
    </location>
</feature>
<sequence>MAMFLYRLGRLAFRRRWSVLLVWLAVLAGVGFAASTAAELPEDSGTIPGIEASDAFELIRQRFPGNAERASARVVFVAAPGEKVTDADNRATIDRLVTEASQGAQVVAAVGPFQVGAVSADGSTAYAMVTYTAPADDLTDASRQQLREAVDRVRTAGLTVEVGGPVLASPPQVGGVSELVGIGLAALVLLVTFGSLVAAGLPLLTALLGVGVSMLAIFTVGGFFGLSTTSTTLAAMLGLAVGIDYALFVVSRYREERAGGHPSGEAAGLAVGTAGSAVVVAGLTVVIALAGLAAVGIPTAARMGLTAAGAVIVAVLIAVTLVPALLGFCPDAVLARRVRRGRAPGSAGTTDNAGTRWARLVLRRPVAVLLGSVAGLVLLAVPVLDLRLGMPGDETRSTATTERRAYDALAAGFGPGVNGPLVIVVDARGAADPQAAAQRIGATIAATPGVVTVSPAQLNPAGDTALFTAIPSSAPTSERTGDLIQRIRDARPGTVTGTGATFLVTGTTAVEIDIARTVPGALVPYLAIVLGLAFLLLLVIFRSLLVPLKAVFGFLLSVLASIGAVVAVFQWGWGADLIGLEQAGPIISMMPIMLVGIIFGLAMDYEVFLVSRMREAHMRGEPARQAVVTGFRHSARVVVAAALIMVAVFAGFVGADLSMIKMIGFSLATAVLLDAFVVRMALVPALLALLGERAWALPRWLDRLLPRLDLEGEALRRRHTIEGASAVDPVPVAGRESPAG</sequence>
<evidence type="ECO:0000256" key="5">
    <source>
        <dbReference type="ARBA" id="ARBA00022989"/>
    </source>
</evidence>
<evidence type="ECO:0000259" key="8">
    <source>
        <dbReference type="PROSITE" id="PS50156"/>
    </source>
</evidence>
<feature type="transmembrane region" description="Helical" evidence="7">
    <location>
        <begin position="206"/>
        <end position="226"/>
    </location>
</feature>
<feature type="transmembrane region" description="Helical" evidence="7">
    <location>
        <begin position="179"/>
        <end position="199"/>
    </location>
</feature>
<dbReference type="Pfam" id="PF03176">
    <property type="entry name" value="MMPL"/>
    <property type="match status" value="2"/>
</dbReference>
<feature type="transmembrane region" description="Helical" evidence="7">
    <location>
        <begin position="366"/>
        <end position="384"/>
    </location>
</feature>
<feature type="transmembrane region" description="Helical" evidence="7">
    <location>
        <begin position="303"/>
        <end position="329"/>
    </location>
</feature>
<dbReference type="PROSITE" id="PS50156">
    <property type="entry name" value="SSD"/>
    <property type="match status" value="1"/>
</dbReference>
<accession>A0ABQ4ER32</accession>
<feature type="transmembrane region" description="Helical" evidence="7">
    <location>
        <begin position="667"/>
        <end position="690"/>
    </location>
</feature>
<evidence type="ECO:0000313" key="10">
    <source>
        <dbReference type="Proteomes" id="UP000621500"/>
    </source>
</evidence>
<dbReference type="EMBL" id="BONX01000023">
    <property type="protein sequence ID" value="GIG97122.1"/>
    <property type="molecule type" value="Genomic_DNA"/>
</dbReference>
<evidence type="ECO:0000256" key="6">
    <source>
        <dbReference type="ARBA" id="ARBA00023136"/>
    </source>
</evidence>
<dbReference type="InterPro" id="IPR001036">
    <property type="entry name" value="Acrflvin-R"/>
</dbReference>
<dbReference type="SUPFAM" id="SSF82866">
    <property type="entry name" value="Multidrug efflux transporter AcrB transmembrane domain"/>
    <property type="match status" value="2"/>
</dbReference>
<comment type="similarity">
    <text evidence="2">Belongs to the resistance-nodulation-cell division (RND) (TC 2.A.6) family. MmpL subfamily.</text>
</comment>
<keyword evidence="5 7" id="KW-1133">Transmembrane helix</keyword>
<organism evidence="9 10">
    <name type="scientific">Plantactinospora mayteni</name>
    <dbReference type="NCBI Taxonomy" id="566021"/>
    <lineage>
        <taxon>Bacteria</taxon>
        <taxon>Bacillati</taxon>
        <taxon>Actinomycetota</taxon>
        <taxon>Actinomycetes</taxon>
        <taxon>Micromonosporales</taxon>
        <taxon>Micromonosporaceae</taxon>
        <taxon>Plantactinospora</taxon>
    </lineage>
</organism>
<protein>
    <submittedName>
        <fullName evidence="9">Membrane protein</fullName>
    </submittedName>
</protein>
<keyword evidence="10" id="KW-1185">Reference proteome</keyword>
<dbReference type="PANTHER" id="PTHR33406:SF11">
    <property type="entry name" value="MEMBRANE PROTEIN SCO6666-RELATED"/>
    <property type="match status" value="1"/>
</dbReference>
<feature type="transmembrane region" description="Helical" evidence="7">
    <location>
        <begin position="637"/>
        <end position="655"/>
    </location>
</feature>
<dbReference type="InterPro" id="IPR050545">
    <property type="entry name" value="Mycobact_MmpL"/>
</dbReference>
<evidence type="ECO:0000256" key="3">
    <source>
        <dbReference type="ARBA" id="ARBA00022475"/>
    </source>
</evidence>
<proteinExistence type="inferred from homology"/>
<dbReference type="InterPro" id="IPR004869">
    <property type="entry name" value="MMPL_dom"/>
</dbReference>
<name>A0ABQ4ER32_9ACTN</name>
<evidence type="ECO:0000256" key="2">
    <source>
        <dbReference type="ARBA" id="ARBA00010157"/>
    </source>
</evidence>
<comment type="caution">
    <text evidence="9">The sequence shown here is derived from an EMBL/GenBank/DDBJ whole genome shotgun (WGS) entry which is preliminary data.</text>
</comment>
<evidence type="ECO:0000256" key="4">
    <source>
        <dbReference type="ARBA" id="ARBA00022692"/>
    </source>
</evidence>
<dbReference type="Proteomes" id="UP000621500">
    <property type="component" value="Unassembled WGS sequence"/>
</dbReference>
<evidence type="ECO:0000256" key="7">
    <source>
        <dbReference type="SAM" id="Phobius"/>
    </source>
</evidence>
<feature type="transmembrane region" description="Helical" evidence="7">
    <location>
        <begin position="585"/>
        <end position="609"/>
    </location>
</feature>